<keyword evidence="1" id="KW-0472">Membrane</keyword>
<feature type="signal peptide" evidence="2">
    <location>
        <begin position="1"/>
        <end position="19"/>
    </location>
</feature>
<evidence type="ECO:0000313" key="3">
    <source>
        <dbReference type="EMBL" id="KAK4184083.1"/>
    </source>
</evidence>
<dbReference type="GO" id="GO:0051118">
    <property type="term" value="F:glucan endo-1,3-alpha-glucosidase activity"/>
    <property type="evidence" value="ECO:0007669"/>
    <property type="project" value="InterPro"/>
</dbReference>
<keyword evidence="4" id="KW-1185">Reference proteome</keyword>
<protein>
    <submittedName>
        <fullName evidence="3">Mutanase</fullName>
    </submittedName>
</protein>
<dbReference type="InterPro" id="IPR005197">
    <property type="entry name" value="Glyco_hydro_71"/>
</dbReference>
<reference evidence="3" key="1">
    <citation type="journal article" date="2023" name="Mol. Phylogenet. Evol.">
        <title>Genome-scale phylogeny and comparative genomics of the fungal order Sordariales.</title>
        <authorList>
            <person name="Hensen N."/>
            <person name="Bonometti L."/>
            <person name="Westerberg I."/>
            <person name="Brannstrom I.O."/>
            <person name="Guillou S."/>
            <person name="Cros-Aarteil S."/>
            <person name="Calhoun S."/>
            <person name="Haridas S."/>
            <person name="Kuo A."/>
            <person name="Mondo S."/>
            <person name="Pangilinan J."/>
            <person name="Riley R."/>
            <person name="LaButti K."/>
            <person name="Andreopoulos B."/>
            <person name="Lipzen A."/>
            <person name="Chen C."/>
            <person name="Yan M."/>
            <person name="Daum C."/>
            <person name="Ng V."/>
            <person name="Clum A."/>
            <person name="Steindorff A."/>
            <person name="Ohm R.A."/>
            <person name="Martin F."/>
            <person name="Silar P."/>
            <person name="Natvig D.O."/>
            <person name="Lalanne C."/>
            <person name="Gautier V."/>
            <person name="Ament-Velasquez S.L."/>
            <person name="Kruys A."/>
            <person name="Hutchinson M.I."/>
            <person name="Powell A.J."/>
            <person name="Barry K."/>
            <person name="Miller A.N."/>
            <person name="Grigoriev I.V."/>
            <person name="Debuchy R."/>
            <person name="Gladieux P."/>
            <person name="Hiltunen Thoren M."/>
            <person name="Johannesson H."/>
        </authorList>
    </citation>
    <scope>NUCLEOTIDE SEQUENCE</scope>
    <source>
        <strain evidence="3">PSN309</strain>
    </source>
</reference>
<gene>
    <name evidence="3" type="ORF">QBC35DRAFT_67952</name>
</gene>
<dbReference type="AlphaFoldDB" id="A0AAN6WL17"/>
<evidence type="ECO:0000313" key="4">
    <source>
        <dbReference type="Proteomes" id="UP001302126"/>
    </source>
</evidence>
<evidence type="ECO:0000256" key="1">
    <source>
        <dbReference type="SAM" id="Phobius"/>
    </source>
</evidence>
<proteinExistence type="predicted"/>
<evidence type="ECO:0000256" key="2">
    <source>
        <dbReference type="SAM" id="SignalP"/>
    </source>
</evidence>
<reference evidence="3" key="2">
    <citation type="submission" date="2023-05" db="EMBL/GenBank/DDBJ databases">
        <authorList>
            <consortium name="Lawrence Berkeley National Laboratory"/>
            <person name="Steindorff A."/>
            <person name="Hensen N."/>
            <person name="Bonometti L."/>
            <person name="Westerberg I."/>
            <person name="Brannstrom I.O."/>
            <person name="Guillou S."/>
            <person name="Cros-Aarteil S."/>
            <person name="Calhoun S."/>
            <person name="Haridas S."/>
            <person name="Kuo A."/>
            <person name="Mondo S."/>
            <person name="Pangilinan J."/>
            <person name="Riley R."/>
            <person name="Labutti K."/>
            <person name="Andreopoulos B."/>
            <person name="Lipzen A."/>
            <person name="Chen C."/>
            <person name="Yanf M."/>
            <person name="Daum C."/>
            <person name="Ng V."/>
            <person name="Clum A."/>
            <person name="Ohm R."/>
            <person name="Martin F."/>
            <person name="Silar P."/>
            <person name="Natvig D."/>
            <person name="Lalanne C."/>
            <person name="Gautier V."/>
            <person name="Ament-Velasquez S.L."/>
            <person name="Kruys A."/>
            <person name="Hutchinson M.I."/>
            <person name="Powell A.J."/>
            <person name="Barry K."/>
            <person name="Miller A.N."/>
            <person name="Grigoriev I.V."/>
            <person name="Debuchy R."/>
            <person name="Gladieux P."/>
            <person name="Thoren M.H."/>
            <person name="Johannesson H."/>
        </authorList>
    </citation>
    <scope>NUCLEOTIDE SEQUENCE</scope>
    <source>
        <strain evidence="3">PSN309</strain>
    </source>
</reference>
<keyword evidence="1" id="KW-1133">Transmembrane helix</keyword>
<organism evidence="3 4">
    <name type="scientific">Podospora australis</name>
    <dbReference type="NCBI Taxonomy" id="1536484"/>
    <lineage>
        <taxon>Eukaryota</taxon>
        <taxon>Fungi</taxon>
        <taxon>Dikarya</taxon>
        <taxon>Ascomycota</taxon>
        <taxon>Pezizomycotina</taxon>
        <taxon>Sordariomycetes</taxon>
        <taxon>Sordariomycetidae</taxon>
        <taxon>Sordariales</taxon>
        <taxon>Podosporaceae</taxon>
        <taxon>Podospora</taxon>
    </lineage>
</organism>
<dbReference type="EMBL" id="MU864506">
    <property type="protein sequence ID" value="KAK4184083.1"/>
    <property type="molecule type" value="Genomic_DNA"/>
</dbReference>
<dbReference type="CDD" id="cd11577">
    <property type="entry name" value="GH71"/>
    <property type="match status" value="1"/>
</dbReference>
<sequence>MRLLLLVAVALQCAVQAHAKAVFAHFMVGNTGEYTSADWLDDIKLAQEAHIDAFAMNMAYGAPMNGPSLEMAFAAASSRGFQLMFSFDYAGNGSWPKQTVIDYLTRWGSSGAYFKHNGQPLVSTFEGPESSDDWIEIKARTGCFFIPDWSSDGAKKAMERSNGVADGLFSWDAWPWGDREMNTYSDASYAQYLNGKPYMMPVSPWFYTNMPGFDKNWLWRGDMIWPTRWFQAEWWGAEFLQIISWNDYGESHHIGPIREKAMEAFDRGQSPFNYALPHDAWRELLPFYIDRYKTGTATITKEGIVAWWRPQPHGACDDGNTVGNTASQLQREFLPAFIMDDHIFYTALLKSAPDLVEVMIGGKVNHGGFFTHRPEGDGPGMYAGSVSLEGRTGEVYIRMMRDGKVIAGMTGKVPISRDCDRGGYQNYDAYVQSTWVPITPSVPTPNTKDLVCVNGTGVNDFEILCQVTCSMGYCPKTSCVCTKLGKQPTLPKSTGVIGYPAEGRDASYDGLCKFACDLGKCDFFKKKGVCDDKPHPLIIPDVSPFLPLYCTGGVGDKFHELCVFSCKHGFCPMRVCQCTDVGHLDLLEPTVKANASSYAKDDYGLCNFACSRGFCPDTSCHEDGITPEQDGYGDDYGYNAELDMYFSDLPEEWTCSDALDKGSVEDVLKAVEDGSMPSSCRLLVTLQALRTELENFDAEFRAASEGYDDLFGYYEDYIKDMIDPQLQNWMSFSLGDPNKDEEKMRGAGNKYFTCSYRRDGKALTTDCPPPKEVWNDKEQAYTIKYTVRSENKLKEALDADLGIAWSWIKFDTDTTRKSCISTGMEAGEVRTGVGSRACRQITQKREGFPMRDHNAKVEVGNPKKMIEAAMPNITALGEGLYAQYFDQASGAAEAQIEDVVTAASVPIFMLQNALESMKEIKRIGAKEREEKKKSLILLILSIVLMVVPFVGEAFGAVFGGATMITRVALIISEVGNAALTVVDIVKDPLSAPFAILGMVTGSFGGVKSGQTNKSVMKDAADVRRALKDVDLKKFGKGFTVRDARIQKIIGACVRK</sequence>
<keyword evidence="1" id="KW-0812">Transmembrane</keyword>
<comment type="caution">
    <text evidence="3">The sequence shown here is derived from an EMBL/GenBank/DDBJ whole genome shotgun (WGS) entry which is preliminary data.</text>
</comment>
<dbReference type="Gene3D" id="3.20.20.80">
    <property type="entry name" value="Glycosidases"/>
    <property type="match status" value="1"/>
</dbReference>
<feature type="chain" id="PRO_5042875563" evidence="2">
    <location>
        <begin position="20"/>
        <end position="1055"/>
    </location>
</feature>
<dbReference type="Proteomes" id="UP001302126">
    <property type="component" value="Unassembled WGS sequence"/>
</dbReference>
<dbReference type="Pfam" id="PF03659">
    <property type="entry name" value="Glyco_hydro_71"/>
    <property type="match status" value="1"/>
</dbReference>
<accession>A0AAN6WL17</accession>
<name>A0AAN6WL17_9PEZI</name>
<feature type="transmembrane region" description="Helical" evidence="1">
    <location>
        <begin position="935"/>
        <end position="958"/>
    </location>
</feature>
<keyword evidence="2" id="KW-0732">Signal</keyword>